<name>A0A3G2YSC8_9CAUD</name>
<organism evidence="1 2">
    <name type="scientific">Serratia phage vB_SmaA_3M</name>
    <dbReference type="NCBI Taxonomy" id="2419930"/>
    <lineage>
        <taxon>Viruses</taxon>
        <taxon>Duplodnaviria</taxon>
        <taxon>Heunggongvirae</taxon>
        <taxon>Uroviricota</taxon>
        <taxon>Caudoviricetes</taxon>
        <taxon>Pantevenvirales</taxon>
        <taxon>Ackermannviridae</taxon>
        <taxon>Miltonvirus</taxon>
        <taxon>Miltonvirus 3M</taxon>
    </lineage>
</organism>
<sequence>MKTIVIQLDNKEGILAKLEPLRRKAEKYGLSFPTISFGEPYLKTVIVQPVSDMDGVTQVGSPVQRVYCVVEMHLEGEGIDTPISHGNFKIIGSFNHEYDRAVCNDFTGEVAPRYRERFAVKNQSHCEHCNKSLYRKNTYIVAGPEGEQLAVGSACMKTYVPQGRTVEEIVNFYGSVIEAFGGLEDSFQGGGMQYANTEAFLSAHVAAYLMKIGDPRAEVFQDMVYRIYHEPRKLERSEVEWLKENRQLISETVQAVIAYWKDYSPRNDFEEKLCIMVPSPHLRFRDLNTAKWGVYTYMKAKGIEAVEKAVEGIPDRNEYLVPVGEVLDIQEAVVVANKFLYSGDYSDTYLLMFKTQDGCTITWKTTYRDIEVGEKLRVRGRCKAHVEFNGVKQTEITRATLYTIEA</sequence>
<proteinExistence type="predicted"/>
<evidence type="ECO:0000313" key="1">
    <source>
        <dbReference type="EMBL" id="AYP28420.1"/>
    </source>
</evidence>
<accession>A0A3G2YSC8</accession>
<reference evidence="1 2" key="1">
    <citation type="submission" date="2018-09" db="EMBL/GenBank/DDBJ databases">
        <authorList>
            <person name="Day A."/>
            <person name="Monson R.E."/>
            <person name="Salmond G.P.C."/>
        </authorList>
    </citation>
    <scope>NUCLEOTIDE SEQUENCE [LARGE SCALE GENOMIC DNA]</scope>
</reference>
<protein>
    <submittedName>
        <fullName evidence="1">Uncharacterized protein</fullName>
    </submittedName>
</protein>
<evidence type="ECO:0000313" key="2">
    <source>
        <dbReference type="Proteomes" id="UP000269553"/>
    </source>
</evidence>
<gene>
    <name evidence="1" type="ORF">3M_164</name>
</gene>
<dbReference type="Proteomes" id="UP000269553">
    <property type="component" value="Segment"/>
</dbReference>
<keyword evidence="2" id="KW-1185">Reference proteome</keyword>
<dbReference type="EMBL" id="MH929319">
    <property type="protein sequence ID" value="AYP28420.1"/>
    <property type="molecule type" value="Genomic_DNA"/>
</dbReference>